<sequence>MKIEERVTSAGLIRPDRFEVTIEADGNGDGARAWESTIRLKRAIQKELEAIAEDSYSEM</sequence>
<dbReference type="AlphaFoldDB" id="A0A7D5H484"/>
<accession>A0A7D5H484</accession>
<gene>
    <name evidence="1" type="ORF">HUG10_21235</name>
</gene>
<dbReference type="GeneID" id="56031414"/>
<dbReference type="RefSeq" id="WP_179171687.1">
    <property type="nucleotide sequence ID" value="NZ_CP058532.1"/>
</dbReference>
<dbReference type="KEGG" id="halg:HUG10_21235"/>
<evidence type="ECO:0000313" key="2">
    <source>
        <dbReference type="Proteomes" id="UP000509750"/>
    </source>
</evidence>
<proteinExistence type="predicted"/>
<name>A0A7D5H484_9EURY</name>
<organism evidence="1 2">
    <name type="scientific">Halorarum halophilum</name>
    <dbReference type="NCBI Taxonomy" id="2743090"/>
    <lineage>
        <taxon>Archaea</taxon>
        <taxon>Methanobacteriati</taxon>
        <taxon>Methanobacteriota</taxon>
        <taxon>Stenosarchaea group</taxon>
        <taxon>Halobacteria</taxon>
        <taxon>Halobacteriales</taxon>
        <taxon>Haloferacaceae</taxon>
        <taxon>Halorarum</taxon>
    </lineage>
</organism>
<dbReference type="EMBL" id="CP058532">
    <property type="protein sequence ID" value="QLG30113.1"/>
    <property type="molecule type" value="Genomic_DNA"/>
</dbReference>
<keyword evidence="2" id="KW-1185">Reference proteome</keyword>
<keyword evidence="1" id="KW-0614">Plasmid</keyword>
<dbReference type="Proteomes" id="UP000509750">
    <property type="component" value="Plasmid unnamed3"/>
</dbReference>
<geneLocation type="plasmid" evidence="1 2">
    <name>unnamed3</name>
</geneLocation>
<evidence type="ECO:0000313" key="1">
    <source>
        <dbReference type="EMBL" id="QLG30113.1"/>
    </source>
</evidence>
<protein>
    <submittedName>
        <fullName evidence="1">Uncharacterized protein</fullName>
    </submittedName>
</protein>
<reference evidence="1 2" key="1">
    <citation type="submission" date="2020-07" db="EMBL/GenBank/DDBJ databases">
        <title>Gai3-2, isolated from salt lake.</title>
        <authorList>
            <person name="Cui H."/>
            <person name="Shi X."/>
        </authorList>
    </citation>
    <scope>NUCLEOTIDE SEQUENCE [LARGE SCALE GENOMIC DNA]</scope>
    <source>
        <strain evidence="1 2">Gai3-2</strain>
        <plasmid evidence="1 2">unnamed3</plasmid>
    </source>
</reference>